<dbReference type="InterPro" id="IPR002143">
    <property type="entry name" value="Ribosomal_uL1"/>
</dbReference>
<comment type="caution">
    <text evidence="10">The sequence shown here is derived from an EMBL/GenBank/DDBJ whole genome shotgun (WGS) entry which is preliminary data.</text>
</comment>
<evidence type="ECO:0000313" key="10">
    <source>
        <dbReference type="EMBL" id="PIW16120.1"/>
    </source>
</evidence>
<dbReference type="EMBL" id="PFFQ01000040">
    <property type="protein sequence ID" value="PIW16120.1"/>
    <property type="molecule type" value="Genomic_DNA"/>
</dbReference>
<dbReference type="CDD" id="cd00403">
    <property type="entry name" value="Ribosomal_L1"/>
    <property type="match status" value="1"/>
</dbReference>
<evidence type="ECO:0000256" key="2">
    <source>
        <dbReference type="ARBA" id="ARBA00022491"/>
    </source>
</evidence>
<dbReference type="GO" id="GO:0006412">
    <property type="term" value="P:translation"/>
    <property type="evidence" value="ECO:0007669"/>
    <property type="project" value="UniProtKB-UniRule"/>
</dbReference>
<dbReference type="Gene3D" id="3.40.50.790">
    <property type="match status" value="1"/>
</dbReference>
<name>A0A2M7G2U0_9BACT</name>
<dbReference type="GO" id="GO:0003735">
    <property type="term" value="F:structural constituent of ribosome"/>
    <property type="evidence" value="ECO:0007669"/>
    <property type="project" value="InterPro"/>
</dbReference>
<dbReference type="PANTHER" id="PTHR36427:SF3">
    <property type="entry name" value="LARGE RIBOSOMAL SUBUNIT PROTEIN UL1M"/>
    <property type="match status" value="1"/>
</dbReference>
<comment type="subunit">
    <text evidence="9">Part of the 50S ribosomal subunit.</text>
</comment>
<dbReference type="FunFam" id="3.40.50.790:FF:000001">
    <property type="entry name" value="50S ribosomal protein L1"/>
    <property type="match status" value="1"/>
</dbReference>
<evidence type="ECO:0000256" key="3">
    <source>
        <dbReference type="ARBA" id="ARBA00022730"/>
    </source>
</evidence>
<evidence type="ECO:0000256" key="6">
    <source>
        <dbReference type="ARBA" id="ARBA00022980"/>
    </source>
</evidence>
<dbReference type="NCBIfam" id="TIGR01169">
    <property type="entry name" value="rplA_bact"/>
    <property type="match status" value="1"/>
</dbReference>
<evidence type="ECO:0000256" key="5">
    <source>
        <dbReference type="ARBA" id="ARBA00022884"/>
    </source>
</evidence>
<dbReference type="GO" id="GO:0019843">
    <property type="term" value="F:rRNA binding"/>
    <property type="evidence" value="ECO:0007669"/>
    <property type="project" value="UniProtKB-UniRule"/>
</dbReference>
<dbReference type="InterPro" id="IPR028364">
    <property type="entry name" value="Ribosomal_uL1/biogenesis"/>
</dbReference>
<reference evidence="10 11" key="1">
    <citation type="submission" date="2017-09" db="EMBL/GenBank/DDBJ databases">
        <title>Depth-based differentiation of microbial function through sediment-hosted aquifers and enrichment of novel symbionts in the deep terrestrial subsurface.</title>
        <authorList>
            <person name="Probst A.J."/>
            <person name="Ladd B."/>
            <person name="Jarett J.K."/>
            <person name="Geller-Mcgrath D.E."/>
            <person name="Sieber C.M."/>
            <person name="Emerson J.B."/>
            <person name="Anantharaman K."/>
            <person name="Thomas B.C."/>
            <person name="Malmstrom R."/>
            <person name="Stieglmeier M."/>
            <person name="Klingl A."/>
            <person name="Woyke T."/>
            <person name="Ryan C.M."/>
            <person name="Banfield J.F."/>
        </authorList>
    </citation>
    <scope>NUCLEOTIDE SEQUENCE [LARGE SCALE GENOMIC DNA]</scope>
    <source>
        <strain evidence="10">CG17_big_fil_post_rev_8_21_14_2_50_48_46</strain>
    </source>
</reference>
<evidence type="ECO:0000256" key="1">
    <source>
        <dbReference type="ARBA" id="ARBA00010531"/>
    </source>
</evidence>
<dbReference type="InterPro" id="IPR005878">
    <property type="entry name" value="Ribosom_uL1_bac-type"/>
</dbReference>
<comment type="similarity">
    <text evidence="1 9">Belongs to the universal ribosomal protein uL1 family.</text>
</comment>
<dbReference type="InterPro" id="IPR016095">
    <property type="entry name" value="Ribosomal_uL1_3-a/b-sand"/>
</dbReference>
<dbReference type="Proteomes" id="UP000231019">
    <property type="component" value="Unassembled WGS sequence"/>
</dbReference>
<organism evidence="10 11">
    <name type="scientific">bacterium (Candidatus Blackallbacteria) CG17_big_fil_post_rev_8_21_14_2_50_48_46</name>
    <dbReference type="NCBI Taxonomy" id="2014261"/>
    <lineage>
        <taxon>Bacteria</taxon>
        <taxon>Candidatus Blackallbacteria</taxon>
    </lineage>
</organism>
<protein>
    <recommendedName>
        <fullName evidence="8 9">Large ribosomal subunit protein uL1</fullName>
    </recommendedName>
</protein>
<keyword evidence="4 9" id="KW-0810">Translation regulation</keyword>
<dbReference type="GO" id="GO:0006417">
    <property type="term" value="P:regulation of translation"/>
    <property type="evidence" value="ECO:0007669"/>
    <property type="project" value="UniProtKB-KW"/>
</dbReference>
<evidence type="ECO:0000256" key="8">
    <source>
        <dbReference type="ARBA" id="ARBA00035241"/>
    </source>
</evidence>
<dbReference type="GO" id="GO:0000049">
    <property type="term" value="F:tRNA binding"/>
    <property type="evidence" value="ECO:0007669"/>
    <property type="project" value="UniProtKB-KW"/>
</dbReference>
<dbReference type="InterPro" id="IPR023674">
    <property type="entry name" value="Ribosomal_uL1-like"/>
</dbReference>
<proteinExistence type="inferred from homology"/>
<dbReference type="Gene3D" id="3.30.190.20">
    <property type="match status" value="1"/>
</dbReference>
<dbReference type="SUPFAM" id="SSF56808">
    <property type="entry name" value="Ribosomal protein L1"/>
    <property type="match status" value="1"/>
</dbReference>
<evidence type="ECO:0000256" key="4">
    <source>
        <dbReference type="ARBA" id="ARBA00022845"/>
    </source>
</evidence>
<keyword evidence="7 9" id="KW-0687">Ribonucleoprotein</keyword>
<accession>A0A2M7G2U0</accession>
<keyword evidence="5 9" id="KW-0694">RNA-binding</keyword>
<comment type="function">
    <text evidence="9">Binds directly to 23S rRNA. The L1 stalk is quite mobile in the ribosome, and is involved in E site tRNA release.</text>
</comment>
<dbReference type="GO" id="GO:0015934">
    <property type="term" value="C:large ribosomal subunit"/>
    <property type="evidence" value="ECO:0007669"/>
    <property type="project" value="InterPro"/>
</dbReference>
<gene>
    <name evidence="9" type="primary">rplA</name>
    <name evidence="10" type="ORF">COW36_14240</name>
</gene>
<dbReference type="Pfam" id="PF00687">
    <property type="entry name" value="Ribosomal_L1"/>
    <property type="match status" value="1"/>
</dbReference>
<dbReference type="PANTHER" id="PTHR36427">
    <property type="entry name" value="54S RIBOSOMAL PROTEIN L1, MITOCHONDRIAL"/>
    <property type="match status" value="1"/>
</dbReference>
<evidence type="ECO:0000256" key="9">
    <source>
        <dbReference type="HAMAP-Rule" id="MF_01318"/>
    </source>
</evidence>
<dbReference type="AlphaFoldDB" id="A0A2M7G2U0"/>
<keyword evidence="6 9" id="KW-0689">Ribosomal protein</keyword>
<dbReference type="PIRSF" id="PIRSF002155">
    <property type="entry name" value="Ribosomal_L1"/>
    <property type="match status" value="1"/>
</dbReference>
<dbReference type="HAMAP" id="MF_01318_B">
    <property type="entry name" value="Ribosomal_uL1_B"/>
    <property type="match status" value="1"/>
</dbReference>
<comment type="function">
    <text evidence="9">Protein L1 is also a translational repressor protein, it controls the translation of the L11 operon by binding to its mRNA.</text>
</comment>
<evidence type="ECO:0000256" key="7">
    <source>
        <dbReference type="ARBA" id="ARBA00023274"/>
    </source>
</evidence>
<keyword evidence="2 9" id="KW-0678">Repressor</keyword>
<evidence type="ECO:0000313" key="11">
    <source>
        <dbReference type="Proteomes" id="UP000231019"/>
    </source>
</evidence>
<keyword evidence="9" id="KW-0820">tRNA-binding</keyword>
<keyword evidence="3 9" id="KW-0699">rRNA-binding</keyword>
<sequence>MARLTKRQKQIIELVGDQPNFSPSQAVELVKQASLAKFDETVEVAFCLGINPKHADQQVRSTVSLPEGTGQTVRVVVAAKGPAIKAAMEAGAVDAGADELIEKIQGGWFDFDVLIATADMMAPLSKLGKILGPKKLMPNPKAGTVVAPSPDAVSKAVTEFKGGKVEFRNDRQGNVHVAIGKSSFESIRLMRNLSAVYNAIMKVKPSAAKGQYIKTFALSSTMGPGLHVDLGRLNELASVE</sequence>